<dbReference type="KEGG" id="plyc:GXP70_28110"/>
<reference evidence="2 3" key="1">
    <citation type="submission" date="2020-01" db="EMBL/GenBank/DDBJ databases">
        <title>Paenibacillus sp. nov., isolated from tomato rhizosphere.</title>
        <authorList>
            <person name="Weon H.-Y."/>
            <person name="Lee S.A."/>
        </authorList>
    </citation>
    <scope>NUCLEOTIDE SEQUENCE [LARGE SCALE GENOMIC DNA]</scope>
    <source>
        <strain evidence="2 3">12200R-189</strain>
    </source>
</reference>
<name>A0A6C0G223_9BACL</name>
<dbReference type="InterPro" id="IPR041698">
    <property type="entry name" value="Methyltransf_25"/>
</dbReference>
<dbReference type="InterPro" id="IPR029063">
    <property type="entry name" value="SAM-dependent_MTases_sf"/>
</dbReference>
<accession>A0A6C0G223</accession>
<evidence type="ECO:0000259" key="1">
    <source>
        <dbReference type="Pfam" id="PF13649"/>
    </source>
</evidence>
<dbReference type="Gene3D" id="3.40.50.150">
    <property type="entry name" value="Vaccinia Virus protein VP39"/>
    <property type="match status" value="1"/>
</dbReference>
<feature type="domain" description="Methyltransferase" evidence="1">
    <location>
        <begin position="49"/>
        <end position="142"/>
    </location>
</feature>
<protein>
    <submittedName>
        <fullName evidence="2">Class I SAM-dependent methyltransferase</fullName>
    </submittedName>
</protein>
<dbReference type="CDD" id="cd02440">
    <property type="entry name" value="AdoMet_MTases"/>
    <property type="match status" value="1"/>
</dbReference>
<dbReference type="PANTHER" id="PTHR43591:SF109">
    <property type="entry name" value="METHYLTRANSFERASE TYPE 11 DOMAIN-CONTAINING PROTEIN"/>
    <property type="match status" value="1"/>
</dbReference>
<organism evidence="2 3">
    <name type="scientific">Paenibacillus lycopersici</name>
    <dbReference type="NCBI Taxonomy" id="2704462"/>
    <lineage>
        <taxon>Bacteria</taxon>
        <taxon>Bacillati</taxon>
        <taxon>Bacillota</taxon>
        <taxon>Bacilli</taxon>
        <taxon>Bacillales</taxon>
        <taxon>Paenibacillaceae</taxon>
        <taxon>Paenibacillus</taxon>
    </lineage>
</organism>
<dbReference type="GO" id="GO:0032259">
    <property type="term" value="P:methylation"/>
    <property type="evidence" value="ECO:0007669"/>
    <property type="project" value="UniProtKB-KW"/>
</dbReference>
<evidence type="ECO:0000313" key="3">
    <source>
        <dbReference type="Proteomes" id="UP000476064"/>
    </source>
</evidence>
<dbReference type="GO" id="GO:0008168">
    <property type="term" value="F:methyltransferase activity"/>
    <property type="evidence" value="ECO:0007669"/>
    <property type="project" value="UniProtKB-KW"/>
</dbReference>
<evidence type="ECO:0000313" key="2">
    <source>
        <dbReference type="EMBL" id="QHT63436.1"/>
    </source>
</evidence>
<dbReference type="PANTHER" id="PTHR43591">
    <property type="entry name" value="METHYLTRANSFERASE"/>
    <property type="match status" value="1"/>
</dbReference>
<keyword evidence="2" id="KW-0808">Transferase</keyword>
<dbReference type="Proteomes" id="UP000476064">
    <property type="component" value="Chromosome"/>
</dbReference>
<dbReference type="AlphaFoldDB" id="A0A6C0G223"/>
<keyword evidence="3" id="KW-1185">Reference proteome</keyword>
<dbReference type="SUPFAM" id="SSF53335">
    <property type="entry name" value="S-adenosyl-L-methionine-dependent methyltransferases"/>
    <property type="match status" value="1"/>
</dbReference>
<dbReference type="EMBL" id="CP048209">
    <property type="protein sequence ID" value="QHT63436.1"/>
    <property type="molecule type" value="Genomic_DNA"/>
</dbReference>
<sequence>MTLMKMKAFDNMWEQIHSEMEWGKYPTEEVVRFVARNFYRLDRPSVKLLDAGCGTGAVTWYMAREGFAVSGFDGSRIAIGKASDRLGHEGLAADLRVGDAADIPFPSDYFDGVVDSAMIYANTTDAIRAILKECYRVLKPGGKLFSTGLFKVGMTGYGTGEKLEEHTYREITEGALAHRGTAHFFDRVELVELWTEAGFKGLKIDSLDRSDRGGTVQVGFFMVESEK</sequence>
<proteinExistence type="predicted"/>
<gene>
    <name evidence="2" type="ORF">GXP70_28110</name>
</gene>
<keyword evidence="2" id="KW-0489">Methyltransferase</keyword>
<dbReference type="Pfam" id="PF13649">
    <property type="entry name" value="Methyltransf_25"/>
    <property type="match status" value="1"/>
</dbReference>